<evidence type="ECO:0000313" key="3">
    <source>
        <dbReference type="Proteomes" id="UP000276215"/>
    </source>
</evidence>
<reference evidence="2 3" key="1">
    <citation type="journal article" date="2018" name="Nat. Ecol. Evol.">
        <title>Pezizomycetes genomes reveal the molecular basis of ectomycorrhizal truffle lifestyle.</title>
        <authorList>
            <person name="Murat C."/>
            <person name="Payen T."/>
            <person name="Noel B."/>
            <person name="Kuo A."/>
            <person name="Morin E."/>
            <person name="Chen J."/>
            <person name="Kohler A."/>
            <person name="Krizsan K."/>
            <person name="Balestrini R."/>
            <person name="Da Silva C."/>
            <person name="Montanini B."/>
            <person name="Hainaut M."/>
            <person name="Levati E."/>
            <person name="Barry K.W."/>
            <person name="Belfiori B."/>
            <person name="Cichocki N."/>
            <person name="Clum A."/>
            <person name="Dockter R.B."/>
            <person name="Fauchery L."/>
            <person name="Guy J."/>
            <person name="Iotti M."/>
            <person name="Le Tacon F."/>
            <person name="Lindquist E.A."/>
            <person name="Lipzen A."/>
            <person name="Malagnac F."/>
            <person name="Mello A."/>
            <person name="Molinier V."/>
            <person name="Miyauchi S."/>
            <person name="Poulain J."/>
            <person name="Riccioni C."/>
            <person name="Rubini A."/>
            <person name="Sitrit Y."/>
            <person name="Splivallo R."/>
            <person name="Traeger S."/>
            <person name="Wang M."/>
            <person name="Zifcakova L."/>
            <person name="Wipf D."/>
            <person name="Zambonelli A."/>
            <person name="Paolocci F."/>
            <person name="Nowrousian M."/>
            <person name="Ottonello S."/>
            <person name="Baldrian P."/>
            <person name="Spatafora J.W."/>
            <person name="Henrissat B."/>
            <person name="Nagy L.G."/>
            <person name="Aury J.M."/>
            <person name="Wincker P."/>
            <person name="Grigoriev I.V."/>
            <person name="Bonfante P."/>
            <person name="Martin F.M."/>
        </authorList>
    </citation>
    <scope>NUCLEOTIDE SEQUENCE [LARGE SCALE GENOMIC DNA]</scope>
    <source>
        <strain evidence="2 3">120613-1</strain>
    </source>
</reference>
<proteinExistence type="predicted"/>
<feature type="transmembrane region" description="Helical" evidence="1">
    <location>
        <begin position="200"/>
        <end position="221"/>
    </location>
</feature>
<dbReference type="EMBL" id="ML120366">
    <property type="protein sequence ID" value="RPB02709.1"/>
    <property type="molecule type" value="Genomic_DNA"/>
</dbReference>
<keyword evidence="1" id="KW-0472">Membrane</keyword>
<dbReference type="AlphaFoldDB" id="A0A3N4K073"/>
<evidence type="ECO:0000313" key="2">
    <source>
        <dbReference type="EMBL" id="RPB02709.1"/>
    </source>
</evidence>
<organism evidence="2 3">
    <name type="scientific">Choiromyces venosus 120613-1</name>
    <dbReference type="NCBI Taxonomy" id="1336337"/>
    <lineage>
        <taxon>Eukaryota</taxon>
        <taxon>Fungi</taxon>
        <taxon>Dikarya</taxon>
        <taxon>Ascomycota</taxon>
        <taxon>Pezizomycotina</taxon>
        <taxon>Pezizomycetes</taxon>
        <taxon>Pezizales</taxon>
        <taxon>Tuberaceae</taxon>
        <taxon>Choiromyces</taxon>
    </lineage>
</organism>
<protein>
    <submittedName>
        <fullName evidence="2">Uncharacterized protein</fullName>
    </submittedName>
</protein>
<keyword evidence="3" id="KW-1185">Reference proteome</keyword>
<keyword evidence="1" id="KW-1133">Transmembrane helix</keyword>
<accession>A0A3N4K073</accession>
<evidence type="ECO:0000256" key="1">
    <source>
        <dbReference type="SAM" id="Phobius"/>
    </source>
</evidence>
<gene>
    <name evidence="2" type="ORF">L873DRAFT_1801696</name>
</gene>
<name>A0A3N4K073_9PEZI</name>
<keyword evidence="1" id="KW-0812">Transmembrane</keyword>
<sequence length="271" mass="29928">MYCAVIRQCWQIYLFFKSASSTNDRSEIPLPTRIDQPTVARVHAQDLSSKHSCTAEIVGMQVDSPTVAAVQAGDPSSAPAGIPVTTRIISPPSAAVQVEDLSSANPGTLLPMGIQIDPPVVPAIHEQDHWSINVHIRIQAPLYIVTRLQRWARQGTHVFNLRYPLGMAFTLVCGGFHLSDWPFEQFPAKCRPALNKICHFSSMCFFVLVLDAIVSGLSWYVERHVRFIYGPAEEEGIVKSPALTPMSEDTPSSLIRGEGCEQWGRRFTKGG</sequence>
<dbReference type="Proteomes" id="UP000276215">
    <property type="component" value="Unassembled WGS sequence"/>
</dbReference>